<evidence type="ECO:0000313" key="5">
    <source>
        <dbReference type="EMBL" id="OCL14037.1"/>
    </source>
</evidence>
<evidence type="ECO:0000256" key="4">
    <source>
        <dbReference type="SAM" id="MobiDB-lite"/>
    </source>
</evidence>
<dbReference type="Proteomes" id="UP000250140">
    <property type="component" value="Unassembled WGS sequence"/>
</dbReference>
<comment type="subcellular location">
    <subcellularLocation>
        <location evidence="1">Nucleus</location>
    </subcellularLocation>
</comment>
<dbReference type="InterPro" id="IPR007015">
    <property type="entry name" value="DNA_pol_V/MYBBP1A"/>
</dbReference>
<protein>
    <recommendedName>
        <fullName evidence="7">DNA polymerase V</fullName>
    </recommendedName>
</protein>
<feature type="compositionally biased region" description="Low complexity" evidence="4">
    <location>
        <begin position="720"/>
        <end position="733"/>
    </location>
</feature>
<dbReference type="EMBL" id="KV748628">
    <property type="protein sequence ID" value="OCL14037.1"/>
    <property type="molecule type" value="Genomic_DNA"/>
</dbReference>
<dbReference type="AlphaFoldDB" id="A0A8E2FBA7"/>
<evidence type="ECO:0008006" key="7">
    <source>
        <dbReference type="Google" id="ProtNLM"/>
    </source>
</evidence>
<dbReference type="OrthoDB" id="342531at2759"/>
<keyword evidence="3" id="KW-0539">Nucleus</keyword>
<dbReference type="GO" id="GO:0006355">
    <property type="term" value="P:regulation of DNA-templated transcription"/>
    <property type="evidence" value="ECO:0007669"/>
    <property type="project" value="InterPro"/>
</dbReference>
<reference evidence="5 6" key="1">
    <citation type="journal article" date="2016" name="Nat. Commun.">
        <title>Ectomycorrhizal ecology is imprinted in the genome of the dominant symbiotic fungus Cenococcum geophilum.</title>
        <authorList>
            <consortium name="DOE Joint Genome Institute"/>
            <person name="Peter M."/>
            <person name="Kohler A."/>
            <person name="Ohm R.A."/>
            <person name="Kuo A."/>
            <person name="Krutzmann J."/>
            <person name="Morin E."/>
            <person name="Arend M."/>
            <person name="Barry K.W."/>
            <person name="Binder M."/>
            <person name="Choi C."/>
            <person name="Clum A."/>
            <person name="Copeland A."/>
            <person name="Grisel N."/>
            <person name="Haridas S."/>
            <person name="Kipfer T."/>
            <person name="LaButti K."/>
            <person name="Lindquist E."/>
            <person name="Lipzen A."/>
            <person name="Maire R."/>
            <person name="Meier B."/>
            <person name="Mihaltcheva S."/>
            <person name="Molinier V."/>
            <person name="Murat C."/>
            <person name="Poggeler S."/>
            <person name="Quandt C.A."/>
            <person name="Sperisen C."/>
            <person name="Tritt A."/>
            <person name="Tisserant E."/>
            <person name="Crous P.W."/>
            <person name="Henrissat B."/>
            <person name="Nehls U."/>
            <person name="Egli S."/>
            <person name="Spatafora J.W."/>
            <person name="Grigoriev I.V."/>
            <person name="Martin F.M."/>
        </authorList>
    </citation>
    <scope>NUCLEOTIDE SEQUENCE [LARGE SCALE GENOMIC DNA]</scope>
    <source>
        <strain evidence="5 6">CBS 207.34</strain>
    </source>
</reference>
<dbReference type="GO" id="GO:0005730">
    <property type="term" value="C:nucleolus"/>
    <property type="evidence" value="ECO:0007669"/>
    <property type="project" value="InterPro"/>
</dbReference>
<accession>A0A8E2FBA7</accession>
<evidence type="ECO:0000256" key="3">
    <source>
        <dbReference type="ARBA" id="ARBA00023242"/>
    </source>
</evidence>
<gene>
    <name evidence="5" type="ORF">AOQ84DRAFT_429109</name>
</gene>
<dbReference type="PANTHER" id="PTHR13213:SF2">
    <property type="entry name" value="MYB-BINDING PROTEIN 1A"/>
    <property type="match status" value="1"/>
</dbReference>
<feature type="compositionally biased region" description="Acidic residues" evidence="4">
    <location>
        <begin position="734"/>
        <end position="746"/>
    </location>
</feature>
<proteinExistence type="inferred from homology"/>
<evidence type="ECO:0000256" key="2">
    <source>
        <dbReference type="ARBA" id="ARBA00006809"/>
    </source>
</evidence>
<dbReference type="Pfam" id="PF04931">
    <property type="entry name" value="DNA_pol_phi"/>
    <property type="match status" value="1"/>
</dbReference>
<evidence type="ECO:0000313" key="6">
    <source>
        <dbReference type="Proteomes" id="UP000250140"/>
    </source>
</evidence>
<organism evidence="5 6">
    <name type="scientific">Glonium stellatum</name>
    <dbReference type="NCBI Taxonomy" id="574774"/>
    <lineage>
        <taxon>Eukaryota</taxon>
        <taxon>Fungi</taxon>
        <taxon>Dikarya</taxon>
        <taxon>Ascomycota</taxon>
        <taxon>Pezizomycotina</taxon>
        <taxon>Dothideomycetes</taxon>
        <taxon>Pleosporomycetidae</taxon>
        <taxon>Gloniales</taxon>
        <taxon>Gloniaceae</taxon>
        <taxon>Glonium</taxon>
    </lineage>
</organism>
<sequence length="971" mass="108974">MKAAKDLIMRFSPKSIPSAEIVQKALVRLVRGLCSSRKAARFGFFVALTEILRQLYSSGGEAASHSELSIDGVIDLVTERTQPEGRVVGQEKRDHLIGRVFGYKAIMQSSILIQQDASLECWTKVLDHVYKLARDIPWLREECGLILCDAIKSLDPKGTPKSYVREIVQRLSSYNIAKTPEGIAIWLTILSVFSEDVLPDDIWRKKDPLCTKERRVLANVMRENFTNVSDNEDSGKMIKSGSAHSNPSFAWDVVLATIMERTGNRKGGLQHAEQSDFSKFWVDVVDDNLFSGSASLERKSWGFQLFSRMVATAPQWAIPALFSPNLIRSLINHRTSAERFLHNATLAPLKEILARVQNQPEIASSIVPALTSKNGAIKFDQLTKTKTLESILLAADDTTLRKIIAHFHLLILRPEVQEQDTASTYRRILADILLNLVRGYKRYQLNTSDLTSDESWLRQLLDILVECAYFVPNHSAPPDAVPLPAISTSSRTIFRDRLSSCLTHLVSTRQPEQILFPYLVVSIIQAHTKASRSQELVFDADKAVTKAVKKAHKVLERLGFEKRSSNEAQKTTNDAFILLYSLTILQVYNGDTDAASILYELDICHQSISEKQDSAGSESFDLLLEVLLSFLAKPSALFRKLAGQVFALFTADVTSNGLQSLIEILEKGESLAGQHDLFDQDIDEAENDMSDDDLEIGSDIEMIQGPLAGSAENSDEVSEGEQNSSASSNASSQESEDSSDEEKDDEELAKFDAMLADTLKMSRLGGDTVLSESSDDEDMDDGQMMALEPHLTKIFQERKKTTSKKREKKDARENVINFKNRVLDLLLIYAKKQHANALTLQLILPILRLIRVSTSKQISEKSFNLLKEYFDTCKGKELPIPDEEEKIWVMLEQIHAEARLDGSKLHGNACSRSSLFVVKVLVALNEDNYGRAVDVYSETQKQWYQDAKSKIQPALFTEWINWSINTRKQKK</sequence>
<evidence type="ECO:0000256" key="1">
    <source>
        <dbReference type="ARBA" id="ARBA00004123"/>
    </source>
</evidence>
<feature type="region of interest" description="Disordered" evidence="4">
    <location>
        <begin position="709"/>
        <end position="746"/>
    </location>
</feature>
<comment type="similarity">
    <text evidence="2">Belongs to the MYBBP1A family.</text>
</comment>
<keyword evidence="6" id="KW-1185">Reference proteome</keyword>
<dbReference type="GO" id="GO:0000182">
    <property type="term" value="F:rDNA binding"/>
    <property type="evidence" value="ECO:0007669"/>
    <property type="project" value="TreeGrafter"/>
</dbReference>
<name>A0A8E2FBA7_9PEZI</name>
<dbReference type="InterPro" id="IPR016024">
    <property type="entry name" value="ARM-type_fold"/>
</dbReference>
<dbReference type="SUPFAM" id="SSF48371">
    <property type="entry name" value="ARM repeat"/>
    <property type="match status" value="1"/>
</dbReference>
<dbReference type="PANTHER" id="PTHR13213">
    <property type="entry name" value="MYB-BINDING PROTEIN 1A FAMILY MEMBER"/>
    <property type="match status" value="1"/>
</dbReference>